<proteinExistence type="predicted"/>
<evidence type="ECO:0000256" key="1">
    <source>
        <dbReference type="SAM" id="MobiDB-lite"/>
    </source>
</evidence>
<protein>
    <submittedName>
        <fullName evidence="2">Uncharacterized protein</fullName>
    </submittedName>
</protein>
<reference evidence="3" key="1">
    <citation type="journal article" date="2013" name="Genome Announc.">
        <title>Draft genome sequence of the grapevine dieback fungus Eutypa lata UCR-EL1.</title>
        <authorList>
            <person name="Blanco-Ulate B."/>
            <person name="Rolshausen P.E."/>
            <person name="Cantu D."/>
        </authorList>
    </citation>
    <scope>NUCLEOTIDE SEQUENCE [LARGE SCALE GENOMIC DNA]</scope>
    <source>
        <strain evidence="3">UCR-EL1</strain>
    </source>
</reference>
<dbReference type="AlphaFoldDB" id="M7SGN0"/>
<evidence type="ECO:0000313" key="3">
    <source>
        <dbReference type="Proteomes" id="UP000012174"/>
    </source>
</evidence>
<evidence type="ECO:0000313" key="2">
    <source>
        <dbReference type="EMBL" id="EMR63428.1"/>
    </source>
</evidence>
<organism evidence="2 3">
    <name type="scientific">Eutypa lata (strain UCR-EL1)</name>
    <name type="common">Grapevine dieback disease fungus</name>
    <name type="synonym">Eutypa armeniacae</name>
    <dbReference type="NCBI Taxonomy" id="1287681"/>
    <lineage>
        <taxon>Eukaryota</taxon>
        <taxon>Fungi</taxon>
        <taxon>Dikarya</taxon>
        <taxon>Ascomycota</taxon>
        <taxon>Pezizomycotina</taxon>
        <taxon>Sordariomycetes</taxon>
        <taxon>Xylariomycetidae</taxon>
        <taxon>Xylariales</taxon>
        <taxon>Diatrypaceae</taxon>
        <taxon>Eutypa</taxon>
    </lineage>
</organism>
<keyword evidence="3" id="KW-1185">Reference proteome</keyword>
<sequence length="279" mass="32348">MGVFANPTPNPTPQVTSPLTPVERNLEELYEQYPEKQLHGIPQETIWLVIETFRQVTKDATHAWVRTWCPAMDYDEIVQSMGSRGFEKNDIITNETKTSAQANLPLAERKQAPRRGIADLHRIPRKAVNLKCGIFTIMRLFRRCIIDPAKTLPTSPTEVRRMFDQYIQLCRVLRDGKRTMLLDKTMHRTEVIRGRLEEEQGLRHREAARKIHENNDRYRMQRVLSRNLNLALGGPRLEDVHRSAEERILDEALLDFEQYRSAANTGILEALDVLQIRSA</sequence>
<dbReference type="EMBL" id="KB707231">
    <property type="protein sequence ID" value="EMR63428.1"/>
    <property type="molecule type" value="Genomic_DNA"/>
</dbReference>
<dbReference type="KEGG" id="ela:UCREL1_9640"/>
<dbReference type="OrthoDB" id="5230984at2759"/>
<feature type="region of interest" description="Disordered" evidence="1">
    <location>
        <begin position="1"/>
        <end position="20"/>
    </location>
</feature>
<dbReference type="Proteomes" id="UP000012174">
    <property type="component" value="Unassembled WGS sequence"/>
</dbReference>
<gene>
    <name evidence="2" type="ORF">UCREL1_9640</name>
</gene>
<dbReference type="HOGENOM" id="CLU_997576_0_0_1"/>
<accession>M7SGN0</accession>
<name>M7SGN0_EUTLA</name>